<feature type="region of interest" description="Disordered" evidence="1">
    <location>
        <begin position="66"/>
        <end position="105"/>
    </location>
</feature>
<evidence type="ECO:0000256" key="1">
    <source>
        <dbReference type="SAM" id="MobiDB-lite"/>
    </source>
</evidence>
<proteinExistence type="predicted"/>
<keyword evidence="3" id="KW-1185">Reference proteome</keyword>
<feature type="compositionally biased region" description="Basic residues" evidence="1">
    <location>
        <begin position="79"/>
        <end position="91"/>
    </location>
</feature>
<dbReference type="Proteomes" id="UP001633002">
    <property type="component" value="Unassembled WGS sequence"/>
</dbReference>
<accession>A0ABD3H5W7</accession>
<dbReference type="AlphaFoldDB" id="A0ABD3H5W7"/>
<comment type="caution">
    <text evidence="2">The sequence shown here is derived from an EMBL/GenBank/DDBJ whole genome shotgun (WGS) entry which is preliminary data.</text>
</comment>
<reference evidence="2 3" key="1">
    <citation type="submission" date="2024-09" db="EMBL/GenBank/DDBJ databases">
        <title>Chromosome-scale assembly of Riccia sorocarpa.</title>
        <authorList>
            <person name="Paukszto L."/>
        </authorList>
    </citation>
    <scope>NUCLEOTIDE SEQUENCE [LARGE SCALE GENOMIC DNA]</scope>
    <source>
        <strain evidence="2">LP-2024</strain>
        <tissue evidence="2">Aerial parts of the thallus</tissue>
    </source>
</reference>
<gene>
    <name evidence="2" type="ORF">R1sor_002791</name>
</gene>
<sequence>MRPESDPWYEHPAYVEHGMPEDIGIRGIDLNEDPIEMILADDSETEDGGAEENVTAIAGLLAEVNVSGDDDSGGETASRGRHSSGLRRRRQQGTWEHAGAPVFLR</sequence>
<name>A0ABD3H5W7_9MARC</name>
<evidence type="ECO:0000313" key="2">
    <source>
        <dbReference type="EMBL" id="KAL3684769.1"/>
    </source>
</evidence>
<evidence type="ECO:0000313" key="3">
    <source>
        <dbReference type="Proteomes" id="UP001633002"/>
    </source>
</evidence>
<organism evidence="2 3">
    <name type="scientific">Riccia sorocarpa</name>
    <dbReference type="NCBI Taxonomy" id="122646"/>
    <lineage>
        <taxon>Eukaryota</taxon>
        <taxon>Viridiplantae</taxon>
        <taxon>Streptophyta</taxon>
        <taxon>Embryophyta</taxon>
        <taxon>Marchantiophyta</taxon>
        <taxon>Marchantiopsida</taxon>
        <taxon>Marchantiidae</taxon>
        <taxon>Marchantiales</taxon>
        <taxon>Ricciaceae</taxon>
        <taxon>Riccia</taxon>
    </lineage>
</organism>
<protein>
    <submittedName>
        <fullName evidence="2">Uncharacterized protein</fullName>
    </submittedName>
</protein>
<dbReference type="EMBL" id="JBJQOH010000006">
    <property type="protein sequence ID" value="KAL3684769.1"/>
    <property type="molecule type" value="Genomic_DNA"/>
</dbReference>